<dbReference type="GO" id="GO:0019901">
    <property type="term" value="F:protein kinase binding"/>
    <property type="evidence" value="ECO:0007669"/>
    <property type="project" value="UniProtKB-ARBA"/>
</dbReference>
<comment type="catalytic activity">
    <reaction evidence="11">
        <text>L-threonyl-[protein] + ATP = O-phospho-L-threonyl-[protein] + ADP + H(+)</text>
        <dbReference type="Rhea" id="RHEA:46608"/>
        <dbReference type="Rhea" id="RHEA-COMP:11060"/>
        <dbReference type="Rhea" id="RHEA-COMP:11605"/>
        <dbReference type="ChEBI" id="CHEBI:15378"/>
        <dbReference type="ChEBI" id="CHEBI:30013"/>
        <dbReference type="ChEBI" id="CHEBI:30616"/>
        <dbReference type="ChEBI" id="CHEBI:61977"/>
        <dbReference type="ChEBI" id="CHEBI:456216"/>
        <dbReference type="EC" id="2.7.11.25"/>
    </reaction>
</comment>
<proteinExistence type="inferred from homology"/>
<evidence type="ECO:0000256" key="5">
    <source>
        <dbReference type="ARBA" id="ARBA00022679"/>
    </source>
</evidence>
<feature type="binding site" evidence="13">
    <location>
        <position position="34"/>
    </location>
    <ligand>
        <name>ATP</name>
        <dbReference type="ChEBI" id="CHEBI:30616"/>
    </ligand>
</feature>
<dbReference type="EMBL" id="JBGMDY010000006">
    <property type="protein sequence ID" value="KAL2331849.1"/>
    <property type="molecule type" value="Genomic_DNA"/>
</dbReference>
<evidence type="ECO:0000256" key="2">
    <source>
        <dbReference type="ARBA" id="ARBA00012406"/>
    </source>
</evidence>
<evidence type="ECO:0000256" key="7">
    <source>
        <dbReference type="ARBA" id="ARBA00022741"/>
    </source>
</evidence>
<organism evidence="16 17">
    <name type="scientific">Flemingia macrophylla</name>
    <dbReference type="NCBI Taxonomy" id="520843"/>
    <lineage>
        <taxon>Eukaryota</taxon>
        <taxon>Viridiplantae</taxon>
        <taxon>Streptophyta</taxon>
        <taxon>Embryophyta</taxon>
        <taxon>Tracheophyta</taxon>
        <taxon>Spermatophyta</taxon>
        <taxon>Magnoliopsida</taxon>
        <taxon>eudicotyledons</taxon>
        <taxon>Gunneridae</taxon>
        <taxon>Pentapetalae</taxon>
        <taxon>rosids</taxon>
        <taxon>fabids</taxon>
        <taxon>Fabales</taxon>
        <taxon>Fabaceae</taxon>
        <taxon>Papilionoideae</taxon>
        <taxon>50 kb inversion clade</taxon>
        <taxon>NPAAA clade</taxon>
        <taxon>indigoferoid/millettioid clade</taxon>
        <taxon>Phaseoleae</taxon>
        <taxon>Flemingia</taxon>
    </lineage>
</organism>
<dbReference type="CDD" id="cd06606">
    <property type="entry name" value="STKc_MAPKKK"/>
    <property type="match status" value="1"/>
</dbReference>
<keyword evidence="4" id="KW-0597">Phosphoprotein</keyword>
<evidence type="ECO:0000256" key="12">
    <source>
        <dbReference type="ARBA" id="ARBA00048329"/>
    </source>
</evidence>
<keyword evidence="6" id="KW-0938">Abscisic acid signaling pathway</keyword>
<evidence type="ECO:0000256" key="10">
    <source>
        <dbReference type="ARBA" id="ARBA00023242"/>
    </source>
</evidence>
<comment type="similarity">
    <text evidence="14">Belongs to the protein kinase superfamily.</text>
</comment>
<keyword evidence="9 13" id="KW-0067">ATP-binding</keyword>
<name>A0ABD1M7U9_9FABA</name>
<comment type="caution">
    <text evidence="16">The sequence shown here is derived from an EMBL/GenBank/DDBJ whole genome shotgun (WGS) entry which is preliminary data.</text>
</comment>
<dbReference type="AlphaFoldDB" id="A0ABD1M7U9"/>
<evidence type="ECO:0000256" key="1">
    <source>
        <dbReference type="ARBA" id="ARBA00004123"/>
    </source>
</evidence>
<keyword evidence="5" id="KW-0808">Transferase</keyword>
<dbReference type="EC" id="2.7.11.25" evidence="2"/>
<dbReference type="Gene3D" id="1.10.510.10">
    <property type="entry name" value="Transferase(Phosphotransferase) domain 1"/>
    <property type="match status" value="1"/>
</dbReference>
<evidence type="ECO:0000256" key="13">
    <source>
        <dbReference type="PROSITE-ProRule" id="PRU10141"/>
    </source>
</evidence>
<accession>A0ABD1M7U9</accession>
<dbReference type="InterPro" id="IPR008271">
    <property type="entry name" value="Ser/Thr_kinase_AS"/>
</dbReference>
<gene>
    <name evidence="16" type="ORF">Fmac_019430</name>
</gene>
<protein>
    <recommendedName>
        <fullName evidence="2">mitogen-activated protein kinase kinase kinase</fullName>
        <ecNumber evidence="2">2.7.11.25</ecNumber>
    </recommendedName>
</protein>
<comment type="catalytic activity">
    <reaction evidence="12">
        <text>L-seryl-[protein] + ATP = O-phospho-L-seryl-[protein] + ADP + H(+)</text>
        <dbReference type="Rhea" id="RHEA:17989"/>
        <dbReference type="Rhea" id="RHEA-COMP:9863"/>
        <dbReference type="Rhea" id="RHEA-COMP:11604"/>
        <dbReference type="ChEBI" id="CHEBI:15378"/>
        <dbReference type="ChEBI" id="CHEBI:29999"/>
        <dbReference type="ChEBI" id="CHEBI:30616"/>
        <dbReference type="ChEBI" id="CHEBI:83421"/>
        <dbReference type="ChEBI" id="CHEBI:456216"/>
        <dbReference type="EC" id="2.7.11.25"/>
    </reaction>
</comment>
<dbReference type="InterPro" id="IPR052751">
    <property type="entry name" value="Plant_MAPKKK"/>
</dbReference>
<keyword evidence="7 13" id="KW-0547">Nucleotide-binding</keyword>
<evidence type="ECO:0000256" key="11">
    <source>
        <dbReference type="ARBA" id="ARBA00047559"/>
    </source>
</evidence>
<sequence length="382" mass="42757">MEIEWTRGFIIGRGSSATVYTATSSHSSTVSAVKSVELSPSNSEQLQREQRIMSSLFSPNIVSYKGSNITKENNTEWFNLFMEYMPFGTLLQECHRRGGRLAESATIHYTRQVLEGLELMHNKGVVHCDIKGSNILICEDGAKIGDFGCAKFVNESPVVISGTPLFMAPEVARGEEQGCPADVWALGCTVLQMATGFAPWPNVEDPVTVLYHIAYSDELPEIPCFLSEDAKDFLEKCFRRNPKERWSCSQLLKHPFLGEFCSNNKKIQESDSTSPTSILEQGFWNSVEESEAECVSCNVVHKSFEDSPKGRIRRLALCSGDPPIWELDGENWITIRGSEVGALTSNLLDFDVNNRISDYFCDDYKGRDVSVVVLTLNFERHC</sequence>
<comment type="subcellular location">
    <subcellularLocation>
        <location evidence="1">Nucleus</location>
    </subcellularLocation>
</comment>
<dbReference type="PROSITE" id="PS00107">
    <property type="entry name" value="PROTEIN_KINASE_ATP"/>
    <property type="match status" value="1"/>
</dbReference>
<evidence type="ECO:0000256" key="3">
    <source>
        <dbReference type="ARBA" id="ARBA00022527"/>
    </source>
</evidence>
<dbReference type="InterPro" id="IPR000719">
    <property type="entry name" value="Prot_kinase_dom"/>
</dbReference>
<evidence type="ECO:0000313" key="16">
    <source>
        <dbReference type="EMBL" id="KAL2331849.1"/>
    </source>
</evidence>
<keyword evidence="3 14" id="KW-0723">Serine/threonine-protein kinase</keyword>
<dbReference type="GO" id="GO:0005634">
    <property type="term" value="C:nucleus"/>
    <property type="evidence" value="ECO:0007669"/>
    <property type="project" value="UniProtKB-SubCell"/>
</dbReference>
<dbReference type="GO" id="GO:0009738">
    <property type="term" value="P:abscisic acid-activated signaling pathway"/>
    <property type="evidence" value="ECO:0007669"/>
    <property type="project" value="UniProtKB-KW"/>
</dbReference>
<dbReference type="InterPro" id="IPR017441">
    <property type="entry name" value="Protein_kinase_ATP_BS"/>
</dbReference>
<dbReference type="SUPFAM" id="SSF56112">
    <property type="entry name" value="Protein kinase-like (PK-like)"/>
    <property type="match status" value="1"/>
</dbReference>
<evidence type="ECO:0000256" key="4">
    <source>
        <dbReference type="ARBA" id="ARBA00022553"/>
    </source>
</evidence>
<dbReference type="PROSITE" id="PS00108">
    <property type="entry name" value="PROTEIN_KINASE_ST"/>
    <property type="match status" value="1"/>
</dbReference>
<keyword evidence="8" id="KW-0418">Kinase</keyword>
<dbReference type="Pfam" id="PF00069">
    <property type="entry name" value="Pkinase"/>
    <property type="match status" value="1"/>
</dbReference>
<evidence type="ECO:0000256" key="14">
    <source>
        <dbReference type="RuleBase" id="RU000304"/>
    </source>
</evidence>
<dbReference type="SMART" id="SM00220">
    <property type="entry name" value="S_TKc"/>
    <property type="match status" value="1"/>
</dbReference>
<keyword evidence="10" id="KW-0539">Nucleus</keyword>
<dbReference type="GO" id="GO:0004709">
    <property type="term" value="F:MAP kinase kinase kinase activity"/>
    <property type="evidence" value="ECO:0007669"/>
    <property type="project" value="UniProtKB-EC"/>
</dbReference>
<reference evidence="16 17" key="1">
    <citation type="submission" date="2024-08" db="EMBL/GenBank/DDBJ databases">
        <title>Insights into the chromosomal genome structure of Flemingia macrophylla.</title>
        <authorList>
            <person name="Ding Y."/>
            <person name="Zhao Y."/>
            <person name="Bi W."/>
            <person name="Wu M."/>
            <person name="Zhao G."/>
            <person name="Gong Y."/>
            <person name="Li W."/>
            <person name="Zhang P."/>
        </authorList>
    </citation>
    <scope>NUCLEOTIDE SEQUENCE [LARGE SCALE GENOMIC DNA]</scope>
    <source>
        <strain evidence="16">DYQJB</strain>
        <tissue evidence="16">Leaf</tissue>
    </source>
</reference>
<dbReference type="PANTHER" id="PTHR48011">
    <property type="entry name" value="CCR4-NOT TRANSCRIPTIONAL COMPLEX SUBUNIT CAF120-RELATED"/>
    <property type="match status" value="1"/>
</dbReference>
<evidence type="ECO:0000259" key="15">
    <source>
        <dbReference type="PROSITE" id="PS50011"/>
    </source>
</evidence>
<dbReference type="FunFam" id="1.10.510.10:FF:000852">
    <property type="entry name" value="Mitogen-activated protein kinase kinase kinase 17"/>
    <property type="match status" value="1"/>
</dbReference>
<dbReference type="PANTHER" id="PTHR48011:SF8">
    <property type="entry name" value="MAP KINASE KINASE KINASE"/>
    <property type="match status" value="1"/>
</dbReference>
<keyword evidence="17" id="KW-1185">Reference proteome</keyword>
<evidence type="ECO:0000256" key="6">
    <source>
        <dbReference type="ARBA" id="ARBA00022682"/>
    </source>
</evidence>
<dbReference type="PROSITE" id="PS50011">
    <property type="entry name" value="PROTEIN_KINASE_DOM"/>
    <property type="match status" value="1"/>
</dbReference>
<dbReference type="Proteomes" id="UP001603857">
    <property type="component" value="Unassembled WGS sequence"/>
</dbReference>
<feature type="domain" description="Protein kinase" evidence="15">
    <location>
        <begin position="5"/>
        <end position="257"/>
    </location>
</feature>
<evidence type="ECO:0000313" key="17">
    <source>
        <dbReference type="Proteomes" id="UP001603857"/>
    </source>
</evidence>
<evidence type="ECO:0000256" key="9">
    <source>
        <dbReference type="ARBA" id="ARBA00022840"/>
    </source>
</evidence>
<dbReference type="GO" id="GO:0005524">
    <property type="term" value="F:ATP binding"/>
    <property type="evidence" value="ECO:0007669"/>
    <property type="project" value="UniProtKB-UniRule"/>
</dbReference>
<dbReference type="GO" id="GO:0006970">
    <property type="term" value="P:response to osmotic stress"/>
    <property type="evidence" value="ECO:0007669"/>
    <property type="project" value="UniProtKB-ARBA"/>
</dbReference>
<dbReference type="InterPro" id="IPR011009">
    <property type="entry name" value="Kinase-like_dom_sf"/>
</dbReference>
<evidence type="ECO:0000256" key="8">
    <source>
        <dbReference type="ARBA" id="ARBA00022777"/>
    </source>
</evidence>